<feature type="transmembrane region" description="Helical" evidence="1">
    <location>
        <begin position="76"/>
        <end position="96"/>
    </location>
</feature>
<evidence type="ECO:0000313" key="2">
    <source>
        <dbReference type="EMBL" id="MUI11135.1"/>
    </source>
</evidence>
<proteinExistence type="predicted"/>
<keyword evidence="1" id="KW-0472">Membrane</keyword>
<accession>A0A6I3XHB3</accession>
<keyword evidence="1" id="KW-1133">Transmembrane helix</keyword>
<dbReference type="EMBL" id="WNWM01000002">
    <property type="protein sequence ID" value="MUI11135.1"/>
    <property type="molecule type" value="Genomic_DNA"/>
</dbReference>
<dbReference type="GO" id="GO:0003676">
    <property type="term" value="F:nucleic acid binding"/>
    <property type="evidence" value="ECO:0007669"/>
    <property type="project" value="InterPro"/>
</dbReference>
<dbReference type="AlphaFoldDB" id="A0A6I3XHB3"/>
<keyword evidence="3" id="KW-1185">Reference proteome</keyword>
<name>A0A6I3XHB3_9BURK</name>
<comment type="caution">
    <text evidence="2">The sequence shown here is derived from an EMBL/GenBank/DDBJ whole genome shotgun (WGS) entry which is preliminary data.</text>
</comment>
<dbReference type="Proteomes" id="UP000431684">
    <property type="component" value="Unassembled WGS sequence"/>
</dbReference>
<dbReference type="RefSeq" id="WP_155712172.1">
    <property type="nucleotide sequence ID" value="NZ_BMWU01000041.1"/>
</dbReference>
<dbReference type="OrthoDB" id="72963at2"/>
<organism evidence="2 3">
    <name type="scientific">Pseudoduganella dura</name>
    <dbReference type="NCBI Taxonomy" id="321982"/>
    <lineage>
        <taxon>Bacteria</taxon>
        <taxon>Pseudomonadati</taxon>
        <taxon>Pseudomonadota</taxon>
        <taxon>Betaproteobacteria</taxon>
        <taxon>Burkholderiales</taxon>
        <taxon>Oxalobacteraceae</taxon>
        <taxon>Telluria group</taxon>
        <taxon>Pseudoduganella</taxon>
    </lineage>
</organism>
<reference evidence="2 3" key="1">
    <citation type="submission" date="2019-11" db="EMBL/GenBank/DDBJ databases">
        <title>Draft Genome Sequences of Six Type Strains of the Genus Massilia.</title>
        <authorList>
            <person name="Miess H."/>
            <person name="Frediansyah A."/>
            <person name="Goeker M."/>
            <person name="Gross H."/>
        </authorList>
    </citation>
    <scope>NUCLEOTIDE SEQUENCE [LARGE SCALE GENOMIC DNA]</scope>
    <source>
        <strain evidence="2 3">DSM 17513</strain>
    </source>
</reference>
<sequence>MSSLIPPPIIALAGWHLCASLVAFIAYAIDKRAARAGRRRTSERTLLLIGLAGGWPGALLAQRLVRHKSSKKSFQVRFRISVAASVAFTLALLHAASRYAYSPLG</sequence>
<evidence type="ECO:0000256" key="1">
    <source>
        <dbReference type="SAM" id="Phobius"/>
    </source>
</evidence>
<dbReference type="InterPro" id="IPR012156">
    <property type="entry name" value="Cold_shock_CspA"/>
</dbReference>
<feature type="transmembrane region" description="Helical" evidence="1">
    <location>
        <begin position="6"/>
        <end position="29"/>
    </location>
</feature>
<evidence type="ECO:0000313" key="3">
    <source>
        <dbReference type="Proteomes" id="UP000431684"/>
    </source>
</evidence>
<dbReference type="Pfam" id="PF06961">
    <property type="entry name" value="DUF1294"/>
    <property type="match status" value="1"/>
</dbReference>
<dbReference type="InterPro" id="IPR010718">
    <property type="entry name" value="DUF1294"/>
</dbReference>
<keyword evidence="1" id="KW-0812">Transmembrane</keyword>
<dbReference type="PIRSF" id="PIRSF002599">
    <property type="entry name" value="Cold_shock_A"/>
    <property type="match status" value="1"/>
</dbReference>
<gene>
    <name evidence="2" type="ORF">GJV26_01300</name>
</gene>
<protein>
    <submittedName>
        <fullName evidence="2">DUF1294 domain-containing protein</fullName>
    </submittedName>
</protein>